<comment type="caution">
    <text evidence="2">The sequence shown here is derived from an EMBL/GenBank/DDBJ whole genome shotgun (WGS) entry which is preliminary data.</text>
</comment>
<name>A0A9N9IDT1_9GLOM</name>
<dbReference type="OrthoDB" id="2415147at2759"/>
<dbReference type="EMBL" id="CAJVPV010026326">
    <property type="protein sequence ID" value="CAG8731306.1"/>
    <property type="molecule type" value="Genomic_DNA"/>
</dbReference>
<evidence type="ECO:0000313" key="2">
    <source>
        <dbReference type="EMBL" id="CAG8731306.1"/>
    </source>
</evidence>
<feature type="non-terminal residue" evidence="2">
    <location>
        <position position="111"/>
    </location>
</feature>
<proteinExistence type="predicted"/>
<feature type="region of interest" description="Disordered" evidence="1">
    <location>
        <begin position="1"/>
        <end position="67"/>
    </location>
</feature>
<gene>
    <name evidence="2" type="ORF">AMORRO_LOCUS14040</name>
</gene>
<organism evidence="2 3">
    <name type="scientific">Acaulospora morrowiae</name>
    <dbReference type="NCBI Taxonomy" id="94023"/>
    <lineage>
        <taxon>Eukaryota</taxon>
        <taxon>Fungi</taxon>
        <taxon>Fungi incertae sedis</taxon>
        <taxon>Mucoromycota</taxon>
        <taxon>Glomeromycotina</taxon>
        <taxon>Glomeromycetes</taxon>
        <taxon>Diversisporales</taxon>
        <taxon>Acaulosporaceae</taxon>
        <taxon>Acaulospora</taxon>
    </lineage>
</organism>
<dbReference type="Proteomes" id="UP000789342">
    <property type="component" value="Unassembled WGS sequence"/>
</dbReference>
<reference evidence="2" key="1">
    <citation type="submission" date="2021-06" db="EMBL/GenBank/DDBJ databases">
        <authorList>
            <person name="Kallberg Y."/>
            <person name="Tangrot J."/>
            <person name="Rosling A."/>
        </authorList>
    </citation>
    <scope>NUCLEOTIDE SEQUENCE</scope>
    <source>
        <strain evidence="2">CL551</strain>
    </source>
</reference>
<evidence type="ECO:0000256" key="1">
    <source>
        <dbReference type="SAM" id="MobiDB-lite"/>
    </source>
</evidence>
<feature type="compositionally biased region" description="Polar residues" evidence="1">
    <location>
        <begin position="9"/>
        <end position="22"/>
    </location>
</feature>
<dbReference type="AlphaFoldDB" id="A0A9N9IDT1"/>
<evidence type="ECO:0000313" key="3">
    <source>
        <dbReference type="Proteomes" id="UP000789342"/>
    </source>
</evidence>
<keyword evidence="3" id="KW-1185">Reference proteome</keyword>
<accession>A0A9N9IDT1</accession>
<sequence>NDAIASESLPETETRVSISTESHVSDSSKAKVNVVTKKVSPENQISVSASPPHENKTLPPISVLPDDPQEKQKHVIEMSLEWFPVLSLKYKGLWGSGDYVNTSTLPQMLGK</sequence>
<protein>
    <submittedName>
        <fullName evidence="2">15360_t:CDS:1</fullName>
    </submittedName>
</protein>